<reference evidence="4 5" key="1">
    <citation type="submission" date="2016-10" db="EMBL/GenBank/DDBJ databases">
        <authorList>
            <person name="de Groot N.N."/>
        </authorList>
    </citation>
    <scope>NUCLEOTIDE SEQUENCE [LARGE SCALE GENOMIC DNA]</scope>
    <source>
        <strain evidence="4 5">DSM 16957</strain>
    </source>
</reference>
<dbReference type="Gene3D" id="3.40.50.1820">
    <property type="entry name" value="alpha/beta hydrolase"/>
    <property type="match status" value="1"/>
</dbReference>
<proteinExistence type="predicted"/>
<keyword evidence="4" id="KW-0645">Protease</keyword>
<dbReference type="GO" id="GO:0004252">
    <property type="term" value="F:serine-type endopeptidase activity"/>
    <property type="evidence" value="ECO:0007669"/>
    <property type="project" value="TreeGrafter"/>
</dbReference>
<dbReference type="SUPFAM" id="SSF53474">
    <property type="entry name" value="alpha/beta-Hydrolases"/>
    <property type="match status" value="1"/>
</dbReference>
<dbReference type="Proteomes" id="UP000199603">
    <property type="component" value="Unassembled WGS sequence"/>
</dbReference>
<keyword evidence="1" id="KW-0378">Hydrolase</keyword>
<feature type="signal peptide" evidence="2">
    <location>
        <begin position="1"/>
        <end position="27"/>
    </location>
</feature>
<organism evidence="4 5">
    <name type="scientific">Aquimonas voraii</name>
    <dbReference type="NCBI Taxonomy" id="265719"/>
    <lineage>
        <taxon>Bacteria</taxon>
        <taxon>Pseudomonadati</taxon>
        <taxon>Pseudomonadota</taxon>
        <taxon>Gammaproteobacteria</taxon>
        <taxon>Lysobacterales</taxon>
        <taxon>Lysobacteraceae</taxon>
        <taxon>Aquimonas</taxon>
    </lineage>
</organism>
<keyword evidence="5" id="KW-1185">Reference proteome</keyword>
<dbReference type="AlphaFoldDB" id="A0A1G6S2D3"/>
<feature type="chain" id="PRO_5011432030" evidence="2">
    <location>
        <begin position="28"/>
        <end position="666"/>
    </location>
</feature>
<feature type="domain" description="Peptidase S9 prolyl oligopeptidase catalytic" evidence="3">
    <location>
        <begin position="449"/>
        <end position="658"/>
    </location>
</feature>
<keyword evidence="2" id="KW-0732">Signal</keyword>
<dbReference type="SUPFAM" id="SSF82171">
    <property type="entry name" value="DPP6 N-terminal domain-like"/>
    <property type="match status" value="1"/>
</dbReference>
<dbReference type="InterPro" id="IPR029058">
    <property type="entry name" value="AB_hydrolase_fold"/>
</dbReference>
<dbReference type="GO" id="GO:0006508">
    <property type="term" value="P:proteolysis"/>
    <property type="evidence" value="ECO:0007669"/>
    <property type="project" value="InterPro"/>
</dbReference>
<dbReference type="PANTHER" id="PTHR42776:SF27">
    <property type="entry name" value="DIPEPTIDYL PEPTIDASE FAMILY MEMBER 6"/>
    <property type="match status" value="1"/>
</dbReference>
<evidence type="ECO:0000256" key="2">
    <source>
        <dbReference type="SAM" id="SignalP"/>
    </source>
</evidence>
<keyword evidence="4" id="KW-0031">Aminopeptidase</keyword>
<protein>
    <submittedName>
        <fullName evidence="4">Dipeptidyl aminopeptidase/acylaminoacyl peptidase</fullName>
    </submittedName>
</protein>
<name>A0A1G6S2D3_9GAMM</name>
<evidence type="ECO:0000313" key="4">
    <source>
        <dbReference type="EMBL" id="SDD10327.1"/>
    </source>
</evidence>
<dbReference type="GO" id="GO:0004177">
    <property type="term" value="F:aminopeptidase activity"/>
    <property type="evidence" value="ECO:0007669"/>
    <property type="project" value="UniProtKB-KW"/>
</dbReference>
<accession>A0A1G6S2D3</accession>
<evidence type="ECO:0000256" key="1">
    <source>
        <dbReference type="ARBA" id="ARBA00022801"/>
    </source>
</evidence>
<dbReference type="InterPro" id="IPR001375">
    <property type="entry name" value="Peptidase_S9_cat"/>
</dbReference>
<dbReference type="RefSeq" id="WP_176763957.1">
    <property type="nucleotide sequence ID" value="NZ_FNAG01000001.1"/>
</dbReference>
<evidence type="ECO:0000259" key="3">
    <source>
        <dbReference type="Pfam" id="PF00326"/>
    </source>
</evidence>
<dbReference type="EMBL" id="FNAG01000001">
    <property type="protein sequence ID" value="SDD10327.1"/>
    <property type="molecule type" value="Genomic_DNA"/>
</dbReference>
<dbReference type="Pfam" id="PF00326">
    <property type="entry name" value="Peptidase_S9"/>
    <property type="match status" value="1"/>
</dbReference>
<dbReference type="PANTHER" id="PTHR42776">
    <property type="entry name" value="SERINE PEPTIDASE S9 FAMILY MEMBER"/>
    <property type="match status" value="1"/>
</dbReference>
<dbReference type="STRING" id="265719.SAMN04488509_101223"/>
<gene>
    <name evidence="4" type="ORF">SAMN04488509_101223</name>
</gene>
<sequence>MLNLLVRALAGALLLPASMLADAPAFAATVTPPPVEHFVERDAFLDIKISPDGKHLAANMPVERGTALFVLDTETLAKRGDFYAGRDIEVADFWWSSNERLLISPAQRFLGDEAPTYTGEIFAVNADGTQPTALVGYRADDGRRHTRIKARESERVWASPIDLLPGADRHALIQIEPWSSRTSNFASIERLETQTGRRTRVAMSPVTRAQFLTDAAGNLRFAQGLTSENDLELYHLSPGSESWELISSQARAGQQAFALGFSSDGAVAYLQVSRAEGPDAIERLDLATGERTEVYRHARRDPAGAIYSLDGNAVLGVFVRDPQVSMHFFEPEHPEAKLRQSLAAAFKGHDVFITSATEDGRKAILYVYSDRNPGEYFLFDRQTKHARHIGSRGRALVPEQMGETRLVQIQARDGLLLDALLTLPPGAEPRDLPLVVHPHGGPFDIQDQWGFDPRVQLLATRGLAVLQVNFRGSGGYGRTFVEAGYKQWGRSMQDDLTDATRWVIEQGIADARRICLFGASYGGYASLMGVAKEPDLYACAVGDVGVYDLESWARRVDFQKLRWGKNYLQDAVGSEGLREVSPVHLASHIKVPVFLAAGENDRRAPVQQTEMMEAALKRAGVPVQTLYFRGEGHGYYSTDNKLKFYGELLAFLDRHIGSGWQAPAVP</sequence>
<evidence type="ECO:0000313" key="5">
    <source>
        <dbReference type="Proteomes" id="UP000199603"/>
    </source>
</evidence>